<evidence type="ECO:0000313" key="3">
    <source>
        <dbReference type="Proteomes" id="UP000236291"/>
    </source>
</evidence>
<keyword evidence="2" id="KW-0347">Helicase</keyword>
<dbReference type="GO" id="GO:0004386">
    <property type="term" value="F:helicase activity"/>
    <property type="evidence" value="ECO:0007669"/>
    <property type="project" value="UniProtKB-KW"/>
</dbReference>
<dbReference type="STRING" id="57577.A0A2K3P8T9"/>
<dbReference type="GO" id="GO:1990904">
    <property type="term" value="C:ribonucleoprotein complex"/>
    <property type="evidence" value="ECO:0007669"/>
    <property type="project" value="UniProtKB-KW"/>
</dbReference>
<reference evidence="2 3" key="2">
    <citation type="journal article" date="2017" name="Front. Plant Sci.">
        <title>Gene Classification and Mining of Molecular Markers Useful in Red Clover (Trifolium pratense) Breeding.</title>
        <authorList>
            <person name="Istvanek J."/>
            <person name="Dluhosova J."/>
            <person name="Dluhos P."/>
            <person name="Patkova L."/>
            <person name="Nedelnik J."/>
            <person name="Repkova J."/>
        </authorList>
    </citation>
    <scope>NUCLEOTIDE SEQUENCE [LARGE SCALE GENOMIC DNA]</scope>
    <source>
        <strain evidence="3">cv. Tatra</strain>
        <tissue evidence="2">Young leaves</tissue>
    </source>
</reference>
<comment type="caution">
    <text evidence="2">The sequence shown here is derived from an EMBL/GenBank/DDBJ whole genome shotgun (WGS) entry which is preliminary data.</text>
</comment>
<evidence type="ECO:0000313" key="2">
    <source>
        <dbReference type="EMBL" id="PNY11701.1"/>
    </source>
</evidence>
<dbReference type="Proteomes" id="UP000236291">
    <property type="component" value="Unassembled WGS sequence"/>
</dbReference>
<evidence type="ECO:0000256" key="1">
    <source>
        <dbReference type="SAM" id="MobiDB-lite"/>
    </source>
</evidence>
<keyword evidence="2" id="KW-0067">ATP-binding</keyword>
<name>A0A2K3P8T9_TRIPR</name>
<organism evidence="2 3">
    <name type="scientific">Trifolium pratense</name>
    <name type="common">Red clover</name>
    <dbReference type="NCBI Taxonomy" id="57577"/>
    <lineage>
        <taxon>Eukaryota</taxon>
        <taxon>Viridiplantae</taxon>
        <taxon>Streptophyta</taxon>
        <taxon>Embryophyta</taxon>
        <taxon>Tracheophyta</taxon>
        <taxon>Spermatophyta</taxon>
        <taxon>Magnoliopsida</taxon>
        <taxon>eudicotyledons</taxon>
        <taxon>Gunneridae</taxon>
        <taxon>Pentapetalae</taxon>
        <taxon>rosids</taxon>
        <taxon>fabids</taxon>
        <taxon>Fabales</taxon>
        <taxon>Fabaceae</taxon>
        <taxon>Papilionoideae</taxon>
        <taxon>50 kb inversion clade</taxon>
        <taxon>NPAAA clade</taxon>
        <taxon>Hologalegina</taxon>
        <taxon>IRL clade</taxon>
        <taxon>Trifolieae</taxon>
        <taxon>Trifolium</taxon>
    </lineage>
</organism>
<feature type="region of interest" description="Disordered" evidence="1">
    <location>
        <begin position="1"/>
        <end position="28"/>
    </location>
</feature>
<dbReference type="EMBL" id="ASHM01004725">
    <property type="protein sequence ID" value="PNY11701.1"/>
    <property type="molecule type" value="Genomic_DNA"/>
</dbReference>
<accession>A0A2K3P8T9</accession>
<gene>
    <name evidence="2" type="ORF">L195_g008313</name>
</gene>
<keyword evidence="2" id="KW-0378">Hydrolase</keyword>
<dbReference type="AlphaFoldDB" id="A0A2K3P8T9"/>
<keyword evidence="2" id="KW-0687">Ribonucleoprotein</keyword>
<keyword evidence="2" id="KW-0547">Nucleotide-binding</keyword>
<sequence>MMKGEEDGGKAAKSGVRPPKKKCKEEELSFPPAAIDEGIYHPTTDETRAAYDEMFSIIQKSIAGNPLSTVRDINLILNLIPDNVFDRLVSIAKLLTDFQAPDLSAYRHVPIIDIPPLENHIFK</sequence>
<feature type="compositionally biased region" description="Basic and acidic residues" evidence="1">
    <location>
        <begin position="1"/>
        <end position="10"/>
    </location>
</feature>
<reference evidence="2 3" key="1">
    <citation type="journal article" date="2014" name="Am. J. Bot.">
        <title>Genome assembly and annotation for red clover (Trifolium pratense; Fabaceae).</title>
        <authorList>
            <person name="Istvanek J."/>
            <person name="Jaros M."/>
            <person name="Krenek A."/>
            <person name="Repkova J."/>
        </authorList>
    </citation>
    <scope>NUCLEOTIDE SEQUENCE [LARGE SCALE GENOMIC DNA]</scope>
    <source>
        <strain evidence="3">cv. Tatra</strain>
        <tissue evidence="2">Young leaves</tissue>
    </source>
</reference>
<protein>
    <submittedName>
        <fullName evidence="2">U5 small nuclear ribonucleoprotein 200 kDa helicase-like protein</fullName>
    </submittedName>
</protein>
<proteinExistence type="predicted"/>